<proteinExistence type="predicted"/>
<dbReference type="EMBL" id="CM037617">
    <property type="protein sequence ID" value="KAH8005505.1"/>
    <property type="molecule type" value="Genomic_DNA"/>
</dbReference>
<comment type="caution">
    <text evidence="1">The sequence shown here is derived from an EMBL/GenBank/DDBJ whole genome shotgun (WGS) entry which is preliminary data.</text>
</comment>
<evidence type="ECO:0000313" key="1">
    <source>
        <dbReference type="EMBL" id="KAH8005505.1"/>
    </source>
</evidence>
<keyword evidence="2" id="KW-1185">Reference proteome</keyword>
<name>A0ACB8FJ09_9SAUR</name>
<gene>
    <name evidence="1" type="ORF">K3G42_029453</name>
</gene>
<dbReference type="Proteomes" id="UP000827872">
    <property type="component" value="Linkage Group LG04"/>
</dbReference>
<protein>
    <submittedName>
        <fullName evidence="1">Uncharacterized protein</fullName>
    </submittedName>
</protein>
<accession>A0ACB8FJ09</accession>
<sequence length="149" mass="16164">MHIFLTLLNLPLKTSILHFVQSMSLHRHALHALSMYFHSNLYCIQGPKMWACSLGKYLGIFMLLWVFLRGGGRGNHEVLYGIGEDGCGMGTGGRSCGIGESACSPGRKGDFPPALLLSPSHGKAGRMAGTEGTEFPPMGMHDSVLNTDW</sequence>
<organism evidence="1 2">
    <name type="scientific">Sphaerodactylus townsendi</name>
    <dbReference type="NCBI Taxonomy" id="933632"/>
    <lineage>
        <taxon>Eukaryota</taxon>
        <taxon>Metazoa</taxon>
        <taxon>Chordata</taxon>
        <taxon>Craniata</taxon>
        <taxon>Vertebrata</taxon>
        <taxon>Euteleostomi</taxon>
        <taxon>Lepidosauria</taxon>
        <taxon>Squamata</taxon>
        <taxon>Bifurcata</taxon>
        <taxon>Gekkota</taxon>
        <taxon>Sphaerodactylidae</taxon>
        <taxon>Sphaerodactylus</taxon>
    </lineage>
</organism>
<evidence type="ECO:0000313" key="2">
    <source>
        <dbReference type="Proteomes" id="UP000827872"/>
    </source>
</evidence>
<reference evidence="1" key="1">
    <citation type="submission" date="2021-08" db="EMBL/GenBank/DDBJ databases">
        <title>The first chromosome-level gecko genome reveals the dynamic sex chromosomes of Neotropical dwarf geckos (Sphaerodactylidae: Sphaerodactylus).</title>
        <authorList>
            <person name="Pinto B.J."/>
            <person name="Keating S.E."/>
            <person name="Gamble T."/>
        </authorList>
    </citation>
    <scope>NUCLEOTIDE SEQUENCE</scope>
    <source>
        <strain evidence="1">TG3544</strain>
    </source>
</reference>